<feature type="domain" description="HYR" evidence="3">
    <location>
        <begin position="4520"/>
        <end position="4603"/>
    </location>
</feature>
<evidence type="ECO:0000256" key="1">
    <source>
        <dbReference type="ARBA" id="ARBA00022737"/>
    </source>
</evidence>
<feature type="domain" description="HYR" evidence="3">
    <location>
        <begin position="1094"/>
        <end position="1179"/>
    </location>
</feature>
<dbReference type="Gene3D" id="2.60.40.3440">
    <property type="match status" value="6"/>
</dbReference>
<dbReference type="InterPro" id="IPR002126">
    <property type="entry name" value="Cadherin-like_dom"/>
</dbReference>
<feature type="domain" description="HYR" evidence="3">
    <location>
        <begin position="2131"/>
        <end position="2215"/>
    </location>
</feature>
<dbReference type="PANTHER" id="PTHR24273">
    <property type="entry name" value="FI04643P-RELATED"/>
    <property type="match status" value="1"/>
</dbReference>
<evidence type="ECO:0000259" key="3">
    <source>
        <dbReference type="PROSITE" id="PS50825"/>
    </source>
</evidence>
<feature type="domain" description="HYR" evidence="3">
    <location>
        <begin position="4684"/>
        <end position="4764"/>
    </location>
</feature>
<proteinExistence type="predicted"/>
<feature type="domain" description="Cadherin" evidence="2">
    <location>
        <begin position="2643"/>
        <end position="2731"/>
    </location>
</feature>
<feature type="domain" description="HYR" evidence="3">
    <location>
        <begin position="4929"/>
        <end position="5012"/>
    </location>
</feature>
<feature type="domain" description="HYR" evidence="3">
    <location>
        <begin position="2048"/>
        <end position="2130"/>
    </location>
</feature>
<evidence type="ECO:0000313" key="5">
    <source>
        <dbReference type="Proteomes" id="UP000182510"/>
    </source>
</evidence>
<dbReference type="OrthoDB" id="599464at2"/>
<dbReference type="NCBIfam" id="NF012211">
    <property type="entry name" value="tand_rpt_95"/>
    <property type="match status" value="9"/>
</dbReference>
<dbReference type="NCBIfam" id="TIGR04131">
    <property type="entry name" value="Bac_Flav_CTERM"/>
    <property type="match status" value="1"/>
</dbReference>
<dbReference type="Pfam" id="PF02494">
    <property type="entry name" value="HYR"/>
    <property type="match status" value="19"/>
</dbReference>
<dbReference type="InterPro" id="IPR013783">
    <property type="entry name" value="Ig-like_fold"/>
</dbReference>
<dbReference type="InterPro" id="IPR041690">
    <property type="entry name" value="Cadherin_5"/>
</dbReference>
<dbReference type="InterPro" id="IPR026341">
    <property type="entry name" value="T9SS_type_B"/>
</dbReference>
<organism evidence="4 5">
    <name type="scientific">Christiangramia salexigens</name>
    <dbReference type="NCBI Taxonomy" id="1913577"/>
    <lineage>
        <taxon>Bacteria</taxon>
        <taxon>Pseudomonadati</taxon>
        <taxon>Bacteroidota</taxon>
        <taxon>Flavobacteriia</taxon>
        <taxon>Flavobacteriales</taxon>
        <taxon>Flavobacteriaceae</taxon>
        <taxon>Christiangramia</taxon>
    </lineage>
</organism>
<dbReference type="PROSITE" id="PS50825">
    <property type="entry name" value="HYR"/>
    <property type="match status" value="16"/>
</dbReference>
<evidence type="ECO:0000259" key="2">
    <source>
        <dbReference type="PROSITE" id="PS50268"/>
    </source>
</evidence>
<dbReference type="KEGG" id="grl:LPB144_02840"/>
<dbReference type="Gene3D" id="2.60.40.1200">
    <property type="match status" value="2"/>
</dbReference>
<feature type="domain" description="HYR" evidence="3">
    <location>
        <begin position="930"/>
        <end position="1011"/>
    </location>
</feature>
<gene>
    <name evidence="4" type="ORF">LPB144_02840</name>
</gene>
<feature type="domain" description="HYR" evidence="3">
    <location>
        <begin position="1348"/>
        <end position="1439"/>
    </location>
</feature>
<feature type="domain" description="HYR" evidence="3">
    <location>
        <begin position="4275"/>
        <end position="4358"/>
    </location>
</feature>
<dbReference type="EMBL" id="CP018153">
    <property type="protein sequence ID" value="APG59408.1"/>
    <property type="molecule type" value="Genomic_DNA"/>
</dbReference>
<evidence type="ECO:0000313" key="4">
    <source>
        <dbReference type="EMBL" id="APG59408.1"/>
    </source>
</evidence>
<dbReference type="NCBIfam" id="TIGR01965">
    <property type="entry name" value="VCBS_repeat"/>
    <property type="match status" value="2"/>
</dbReference>
<dbReference type="Gene3D" id="2.60.40.10">
    <property type="entry name" value="Immunoglobulins"/>
    <property type="match status" value="8"/>
</dbReference>
<dbReference type="Pfam" id="PF17963">
    <property type="entry name" value="Big_9"/>
    <property type="match status" value="6"/>
</dbReference>
<dbReference type="InterPro" id="IPR003410">
    <property type="entry name" value="HYR_dom"/>
</dbReference>
<feature type="domain" description="HYR" evidence="3">
    <location>
        <begin position="501"/>
        <end position="598"/>
    </location>
</feature>
<feature type="domain" description="HYR" evidence="3">
    <location>
        <begin position="4765"/>
        <end position="4848"/>
    </location>
</feature>
<dbReference type="GO" id="GO:0005509">
    <property type="term" value="F:calcium ion binding"/>
    <property type="evidence" value="ECO:0007669"/>
    <property type="project" value="InterPro"/>
</dbReference>
<dbReference type="Pfam" id="PF17803">
    <property type="entry name" value="Cadherin_4"/>
    <property type="match status" value="7"/>
</dbReference>
<dbReference type="STRING" id="1913577.LPB144_02840"/>
<dbReference type="PANTHER" id="PTHR24273:SF32">
    <property type="entry name" value="HYALIN"/>
    <property type="match status" value="1"/>
</dbReference>
<keyword evidence="1" id="KW-0677">Repeat</keyword>
<reference evidence="4 5" key="1">
    <citation type="submission" date="2016-11" db="EMBL/GenBank/DDBJ databases">
        <title>Gramella sp. LPB0144 isolated from marine environment.</title>
        <authorList>
            <person name="Kim E."/>
            <person name="Yi H."/>
        </authorList>
    </citation>
    <scope>NUCLEOTIDE SEQUENCE [LARGE SCALE GENOMIC DNA]</scope>
    <source>
        <strain evidence="4 5">LPB0144</strain>
    </source>
</reference>
<dbReference type="PROSITE" id="PS50268">
    <property type="entry name" value="CADHERIN_2"/>
    <property type="match status" value="1"/>
</dbReference>
<dbReference type="RefSeq" id="WP_156833732.1">
    <property type="nucleotide sequence ID" value="NZ_CP018153.1"/>
</dbReference>
<dbReference type="Pfam" id="PF17892">
    <property type="entry name" value="Cadherin_5"/>
    <property type="match status" value="2"/>
</dbReference>
<accession>A0A1L3J2R6</accession>
<feature type="domain" description="HYR" evidence="3">
    <location>
        <begin position="4439"/>
        <end position="4519"/>
    </location>
</feature>
<dbReference type="Pfam" id="PF13585">
    <property type="entry name" value="CHU_C"/>
    <property type="match status" value="1"/>
</dbReference>
<protein>
    <recommendedName>
        <fullName evidence="6">HYR domain-containing protein</fullName>
    </recommendedName>
</protein>
<feature type="domain" description="HYR" evidence="3">
    <location>
        <begin position="2297"/>
        <end position="2381"/>
    </location>
</feature>
<dbReference type="InterPro" id="IPR040853">
    <property type="entry name" value="RapA2_cadherin-like"/>
</dbReference>
<feature type="domain" description="HYR" evidence="3">
    <location>
        <begin position="2548"/>
        <end position="2630"/>
    </location>
</feature>
<dbReference type="GO" id="GO:0016020">
    <property type="term" value="C:membrane"/>
    <property type="evidence" value="ECO:0007669"/>
    <property type="project" value="InterPro"/>
</dbReference>
<dbReference type="Proteomes" id="UP000182510">
    <property type="component" value="Chromosome"/>
</dbReference>
<name>A0A1L3J2R6_9FLAO</name>
<keyword evidence="5" id="KW-1185">Reference proteome</keyword>
<dbReference type="GO" id="GO:0007156">
    <property type="term" value="P:homophilic cell adhesion via plasma membrane adhesion molecules"/>
    <property type="evidence" value="ECO:0007669"/>
    <property type="project" value="InterPro"/>
</dbReference>
<dbReference type="CDD" id="cd11304">
    <property type="entry name" value="Cadherin_repeat"/>
    <property type="match status" value="1"/>
</dbReference>
<feature type="domain" description="HYR" evidence="3">
    <location>
        <begin position="1788"/>
        <end position="1874"/>
    </location>
</feature>
<dbReference type="InterPro" id="IPR010221">
    <property type="entry name" value="VCBS_dom"/>
</dbReference>
<evidence type="ECO:0008006" key="6">
    <source>
        <dbReference type="Google" id="ProtNLM"/>
    </source>
</evidence>
<feature type="domain" description="HYR" evidence="3">
    <location>
        <begin position="2463"/>
        <end position="2547"/>
    </location>
</feature>
<sequence>MIGKITNRNMESAIITAPLHGNNITQIIKGFILLVIALLCFTQVNAQLIPVLTPNGGVRIDGKLSADYPLLITPLAGDWTPYRWGDGTYATSYNNYIFNQFGVAIDPNTSKRFSDAYNDLSDNIFTGSKAWDSPSEWKRTTQKAQGKGDINNAFYHIATDALGADWLFVGSDRRETTGTAYIDFEFYQKAIGEDPNDPTGFITGGQDGGRTVNDVLITLEYSNGGGTANVYVYLWKPDPSGSGFTYILQNSSTIPAYGATNTSNTHVPFGAFGSTTYSTYQFVEAAINMTAIMNQTFSNGECIGVTVESLLIKTKSSVSSTADLKDYIGPKPVQLIFGGAEIAYNPLVVCNYYDKVMPDQNGVSGGTYSVNTSDLKLNEDTGEIDVRKSKPGTYTIYYNYTSYGCDKQVSTEFTVVPVPADKPTIASITQPFCETTTGSLTVENPDPNLTYKIVSEISGSTPISSSNGVFTNIQPGDYRLYSETSYGCLSDTENFEIDAFIDDEDPSFDFVSRNLAFDNEANNCSRLVSISDVQFSDNCPGTTLSWTLTDNDTNTQFDQGNGQIGSYRFPVGKTVLEYTLTDGAGNIKTNKLNVTIDDIEDPIITASAITANAASDSCGATIPMPSASATDNCEIKDLTGIRSDGQPLNAPYPVGVTTITWTAEDLSGNEASEVTQTITVNDNTPPSLTAGDDVTTTTTPGACTASVQIGDAQTSDNCNPTLSWVMTGATTNSGSGQVGTRNFNLGVTTITYTLTDGTNSVEDELIVTVSDNEPPTASNAPNSNYQCISQVPAADPSIIDDEADNCSVPIVSFEGQVSDGNTNPEVLTRTYKVTDAAGNFINVTHTITINDTQDPTASDPAPINVQCTDNIPLPDVDVVTDEADNCSTPTVTHLSDVSDNNTNPERITRSYQVTDDAGNSIIVTQEIIVEDTEDPTITTCPADITNATTDPGVCYATIVLTQPEVTDNCDSTEITNDAPATFPVGTTTVIWTVTDGAGNTATCTQDVTVSDSEAPSITCSGDITTATAAGQSNADVTVPAPSIGDNCGVDTITNDYNNTSDASDNYPLGTTTITWTVTDIHGNTSTCSQDIIVVDQEDPVINCAPTRLESVDAGMCSATVSIPTPSVSDNGGIKSIVNDYTGTDDASGVYPLGTTTVTWTVTDNDDNTSTCTQDIIVQDDEAPTATAPAPLSVECASDIPAANKNVVTNVSDNCFTGSSDAPSVSHIGDVSDDNFNPETITRTYRVTDNGGNSLDVVQIITVEDTTIPVITPKANISVDNDLNNCGAIVNIVPADATDNCSVGTPIGTREDGLALNEAFPVGTTTITWNVSDASGNPAEPKTQTVTVTDTQHPTVTAGSDITQNTDNGLCTARVDIPVATFSDNCNVSISWEMTGVTNASGTGQAGTQTLNKGITTITYTATDSAGLIAEDSMIITVSDNEIPVITPQANISVDNDTDTCGALVNITPASATDNCGLETLTGTRSDGLALTAVFPIGVTTITWNVQDENGNDAVSKTQTVTVTDAQNPSLTAGADFAQDTDTGVCTASVQVPDADINDNCSAELEWEMSGATTGSGTGQAGTQTLNRGITTITYTAKDAANNSVQDAIVITVNDNEKPVITPKDDIVVGNTANLCSASVNIVNADVSDNCGVGTPTGTRGDGLALSDPYPLGITTISWNVQDVNGNIAETKIQTVRVNDTQNPSLTAGADFSQPTDPGLCTASVAIPNASFDDNCNANLSWVMTGATSRSGSGQALTQNLNEGTTVITYTATDGAGNTAQDVMEITVNDNEIPVITPKADIVANVDPNKCSAVIAIEAPEVTDNCGVGAPTGTRSDLLSLTDPFTLGTTTITWRAIDINGNNAVVKTQKVTVNDNEFPTLTVGGNLSQTTDPAVCTADVDVPNVSFDDNCNASISWVMSGATSGSGNDQVGTQTLNIGVTRITYTATDVANNEVTDSIDITVSDNELPVITPKANITRDNDPNSCDALVSIVAADVSDNCGAGAPTGTRSDGLALTDPFPAGITTITWNVTDVNGNSAEPKTQTVTVNDVENPVITTCAADVTVNADSGDCAVDATNVNLGTPTATDNCDTDLTFTNDAPASFPVGTTVVTWTAKDDANNTITCTQNVTVVDNQSPVITSCAADVTVNADSGDCAADATNVNLGTPTATDNCDTDLTFTNDAPASFPVGTTVVTWTAKDDANNTITCTQNVTVVDNQSPVITTCAADVTVNADSGDCAADATNVNLGTPTATDNCDTDLTFTNDAPVSFPVGTTVVTWTAKDDANNTITCTQNVTIVDNQSPVITSCAADVTVNADSGDCAADATNVNLGTPTATDNCDTDLTFTNDAPASFPVGTTVVTWTAKDDANNTITCTQNVTVVDNQSPVITSCAADVTVNADSGDCAADATNVNLGTPTATDNCDTDLTFTNDAPASFPVGTTVVTWTAKDDANNTITCTQNVTVVDNQSPVITSCAADVTVNADSGDCAADATNVNLGTPTATDNCDTDLTFTNDAPASFPVGTTVVTWTAKDDANNTITCTQNVTVVDNQSPVITSCAADVTVNADSGDCAADATNVNLGTPTATDNCDTDLTFTNDAPASFPVGTTVVTWTAKDDANNTITCTQNVTVISTPVAVDDTAITNEDSPVDIGVLGNDTDCDNNIDITSVNVVSNPTNGSISVDQVTGEITYTPNANFEGNDSFTYTVKDLDTQESNLATVSITVNPVNDKPLAVDDINNTDEDVILIVDATNGVLANDSDLDSDPLSVSSFTINGITYPAGTVATVPEEGSLQIDTDGSYIFTPFQDFTGDFPVVVYTISDGSLTDNGLLKLSVNPVNDAPVAVDDKAASNPDVDVIILVLKNDYDVDGDNITIISVTQPTKGESGPQLGSTTINAADNTITFSPPPGVGAKGTYFFEYTIQDPSGLTDIAEVQVTIPHTEIKPEANPDAYTTNEDTPLNIDAAAGLLNNDFDGNNDKLFVHEFGLNDGSGGIVTSVLAGNDLTIPNVGVLNIADDGSFTFDPALNYNGDIPGIVYGIKDGPDLTNSRTDYSTLNIRVRPVNDAPDATDDNFLIDEDETLTGNIISIDNGSGVDTDVDGDLIEIEQFIINGNPTAYLPGETATITSVGSLKIESNGDLTFVPVLNYDGTVPVITYTLTDNALTDTAEVNITITPQNDAPVAKNDVLTLNEGEAKDVNVIANDSDIDGTLDLTSINITTPPSNGTLVDNGDGTIEYTHDGSETTTDSFFYTIMDNNGAVSNTAEVVITINPVNDIPDFSGDDTGSVTEDETDPTLTENGTLIISDGDTNESSFQAGSAVAETGALGQLSILNTGEWTYTVPNSNVQYLGEGDTKIEKFTVTSFDGTEHVITITINGVNDAPIADSSAITVDEESTDNPLGLTAPTDADGDALTIKVTGLPALGTVYLADGTAVAIDQTLSATELENLVYDAPADYKPGDDAGDFTYSVADAIESVFGATDIIIDPVNDAPVAQDDVLTLNEGEAKDVNVIANDSDIDGTLDLTSINITTPPSNGTLVDNGDGTIEYTHDGSETTTDSFFYTIMDNNGAVSNTAEVVITINPVNDIPDFSGDDTGSVTEDETDPTLTENGTLIISDGDTNESSFQAGTAAAETGALGQLSILNTGEWTYTVPNSNVQYLGEGDTKIEKFTVTSFDGTEHVITITINGVNDTPIADSSAITVDEESTDNPLGLTAPTDADGDALTITVTGLPALGTVYLSDGTAVAIDQTISATELENLVYDAPADYDAGDDAGDFTYSVTDAIETVYGTTDINIKPVNDAPVAKDDSANTDEDTDVVVDVLNNDSDVDGDSIAIENTTDPANGTITVNADGTITYTPDADFSGTDSFTYTITDGTLESAPATVTINVGATNDAPIADSSVITVDEESTDTPLGLTAPSDIDGDVLTIKVTDLPALGTVTLSDGTAVVIGQTLSTTELENLVYDAPADYDAGDDAGDFVYSVTDAIETVYGATDININPINDAPVAKDDSAKTDEDTDVIVEVLDNDSDVDGDDLTVTVEPGQEPENGTVTVNTDGTITYSPNDNFNGEDTFSYTVSDGNGGTDTATVTVTVDADNDAPVAKDDTAITDEDIDVIVDVLDNDSDIDGDDLSVSIEPGQEPSNGTVSVNTDGTATYSPNDNFNGDDTFSYTISDGNGGTDTATVTVTVNAINDAPVAVNDNANIDQDSTIEISVLENDSDLDGDNLTVSDLTQPNNGSVSTDGTTVTYIPNESFTGTDTFTYTISDGNGGTDTAVVTVEVSDTEGPSIDCPQPVITDNDAGDCGAIVSFSMPEITDNSGNATIVQTEGPVSGEEFPVGTTTVSFTATDDAGNTTDCSFTVTVNDTEAPVVEEMDDIIVSNDSENCGAIVEFGMVGARDNCGLQSVKITEGFVSGSEFPVGTTTVTYTVTDVNGNTTTESFTVTVNDTEAPEVSCPENIIINTITGEAYAVVTFEDATTTDNCEASVEQTGGPASGSQFPIGTTTVTFTATDAAGNTTECSFTVTVEDNEDPTLECPSPITQNVDAGECGAVVEFTIPQGFDNSGEVSVEQTAGPASGEVFPVGTTTITFTATDASGNTTECSFTVTVNDDEAPIAEDMSNIVVNSDPGVCGAVVEYGVVGAKDNCGLESVEVTEGPASGETFPVGTTTVTYTVTDVNGNTTTESFTVTVNDTEAPEVSCPENIIINTITGEAYAVVTFEDATTTDNCEASVEQTGGPASGSQFPIGTTTVTFTATDAAGNTTECSFTVTVEDNEDPTLECPSPITQNVDAGECGAVVEFTIPQGFDNSGEVSVEQTAGPASGEVFPVGTTTITFTATDASGNTTECSFTVTVNDDEAPVLEEMNDIVVDNDPGRCGAIVEFEMIGAKDNCELSTVEITEGLQSGTEFPVGTNQVTYTVKDINGNVATESFTVTVNDTEAPTIECPQDITMIVEIGTTATVVEYTEIITTDNCDGTTVELTSGLASGEEFPLGTTTVTYTVTDAAGNSTSCNFTVTVEEEELPEVPSAPSASVTTEASCALPFGTITVETMEGLTYSIDGVNYEESGIFTDLEPGTYEVTARDEFGQTSEVTFVTIEAPVATEIETTTIDLCQTDGIYDLFELLIGDVDKSGTWSDAANTGALDDGYIDPAMLEVGEYVFTYNLEGICPSTTEVTVSINNDCVVLPCSLSDIKGSISKVVTPNGDNQNDFFVVDKDVECDFIYDVMIFNRWGAKVFEAENYQNNWDGQSQKSFTSSNQLPAGTYYYFVKMRGSNMEAIQGFIYLGTK</sequence>